<evidence type="ECO:0000313" key="4">
    <source>
        <dbReference type="Proteomes" id="UP001175211"/>
    </source>
</evidence>
<dbReference type="RefSeq" id="XP_060329116.1">
    <property type="nucleotide sequence ID" value="XM_060482543.1"/>
</dbReference>
<dbReference type="Proteomes" id="UP001175211">
    <property type="component" value="Unassembled WGS sequence"/>
</dbReference>
<keyword evidence="4" id="KW-1185">Reference proteome</keyword>
<evidence type="ECO:0000256" key="1">
    <source>
        <dbReference type="SAM" id="MobiDB-lite"/>
    </source>
</evidence>
<name>A0AA39K966_ARMTA</name>
<dbReference type="AlphaFoldDB" id="A0AA39K966"/>
<evidence type="ECO:0000313" key="3">
    <source>
        <dbReference type="EMBL" id="KAK0455606.1"/>
    </source>
</evidence>
<reference evidence="3" key="1">
    <citation type="submission" date="2023-06" db="EMBL/GenBank/DDBJ databases">
        <authorList>
            <consortium name="Lawrence Berkeley National Laboratory"/>
            <person name="Ahrendt S."/>
            <person name="Sahu N."/>
            <person name="Indic B."/>
            <person name="Wong-Bajracharya J."/>
            <person name="Merenyi Z."/>
            <person name="Ke H.-M."/>
            <person name="Monk M."/>
            <person name="Kocsube S."/>
            <person name="Drula E."/>
            <person name="Lipzen A."/>
            <person name="Balint B."/>
            <person name="Henrissat B."/>
            <person name="Andreopoulos B."/>
            <person name="Martin F.M."/>
            <person name="Harder C.B."/>
            <person name="Rigling D."/>
            <person name="Ford K.L."/>
            <person name="Foster G.D."/>
            <person name="Pangilinan J."/>
            <person name="Papanicolaou A."/>
            <person name="Barry K."/>
            <person name="LaButti K."/>
            <person name="Viragh M."/>
            <person name="Koriabine M."/>
            <person name="Yan M."/>
            <person name="Riley R."/>
            <person name="Champramary S."/>
            <person name="Plett K.L."/>
            <person name="Tsai I.J."/>
            <person name="Slot J."/>
            <person name="Sipos G."/>
            <person name="Plett J."/>
            <person name="Nagy L.G."/>
            <person name="Grigoriev I.V."/>
        </authorList>
    </citation>
    <scope>NUCLEOTIDE SEQUENCE</scope>
    <source>
        <strain evidence="3">CCBAS 213</strain>
    </source>
</reference>
<comment type="caution">
    <text evidence="3">The sequence shown here is derived from an EMBL/GenBank/DDBJ whole genome shotgun (WGS) entry which is preliminary data.</text>
</comment>
<feature type="transmembrane region" description="Helical" evidence="2">
    <location>
        <begin position="282"/>
        <end position="304"/>
    </location>
</feature>
<keyword evidence="2" id="KW-1133">Transmembrane helix</keyword>
<accession>A0AA39K966</accession>
<organism evidence="3 4">
    <name type="scientific">Armillaria tabescens</name>
    <name type="common">Ringless honey mushroom</name>
    <name type="synonym">Agaricus tabescens</name>
    <dbReference type="NCBI Taxonomy" id="1929756"/>
    <lineage>
        <taxon>Eukaryota</taxon>
        <taxon>Fungi</taxon>
        <taxon>Dikarya</taxon>
        <taxon>Basidiomycota</taxon>
        <taxon>Agaricomycotina</taxon>
        <taxon>Agaricomycetes</taxon>
        <taxon>Agaricomycetidae</taxon>
        <taxon>Agaricales</taxon>
        <taxon>Marasmiineae</taxon>
        <taxon>Physalacriaceae</taxon>
        <taxon>Desarmillaria</taxon>
    </lineage>
</organism>
<proteinExistence type="predicted"/>
<sequence length="427" mass="48686">MHSCIKYRHLGVKDLVTKRYHQRSGSEESITLSEGGYLDSSLSEPEQDRRYTCPLQADCLSPVTCRQAPSTMTLDSANLGCSDPPKNLQHSPAFHPPLRWPGFYQQPVENRIIDGTDWIGSLWAVLHRTNPPSYRASKCFESTSTKVGQHLKLHHMCNLGFIQFLTKSHVQIKTLYVIYDILEYWGYLESTWPGLINDILQEIKDRCSDTVEYSANLRRRCKTAGPELEHKMSMLQAVVIRQYKDSNPKNIVKTITYVFNGGCTIGALVLALLYLWKPDESLYASCLQWIGIICAHTVIITIHIHPCARDFAQDVNNLNINAFQLIWAVRDLAGLLTCISESENPSLLDMLRAERFLKAFQASVCHVSVLSIVHFSNYPIKFLGGREELSRLRSYLQELPSWTDKNFCAHHWNDPDNVLLQGHCIAY</sequence>
<feature type="region of interest" description="Disordered" evidence="1">
    <location>
        <begin position="23"/>
        <end position="44"/>
    </location>
</feature>
<evidence type="ECO:0000256" key="2">
    <source>
        <dbReference type="SAM" id="Phobius"/>
    </source>
</evidence>
<gene>
    <name evidence="3" type="ORF">EV420DRAFT_552534</name>
</gene>
<dbReference type="EMBL" id="JAUEPS010000024">
    <property type="protein sequence ID" value="KAK0455606.1"/>
    <property type="molecule type" value="Genomic_DNA"/>
</dbReference>
<keyword evidence="2" id="KW-0472">Membrane</keyword>
<feature type="transmembrane region" description="Helical" evidence="2">
    <location>
        <begin position="254"/>
        <end position="276"/>
    </location>
</feature>
<dbReference type="GeneID" id="85366091"/>
<keyword evidence="2" id="KW-0812">Transmembrane</keyword>
<protein>
    <submittedName>
        <fullName evidence="3">Uncharacterized protein</fullName>
    </submittedName>
</protein>